<sequence>MAINGEYDRPNARTHRMARELADFTNLVLPGKGHLSAMMAGFIPDEYVEGYAAFVARNDRRRRIVKECNLRTNPGGACAREG</sequence>
<reference evidence="1" key="1">
    <citation type="submission" date="2021-01" db="EMBL/GenBank/DDBJ databases">
        <title>Genome sequence of Phenylobacterium sp. 20VBR1 isolated from a valley glaceir, Ny-Alesund, Svalbard.</title>
        <authorList>
            <person name="Thomas F.A."/>
            <person name="Krishnan K.P."/>
            <person name="Sinha R.K."/>
        </authorList>
    </citation>
    <scope>NUCLEOTIDE SEQUENCE</scope>
    <source>
        <strain evidence="1">20VBR1</strain>
    </source>
</reference>
<name>A0A974P1G6_9CAUL</name>
<proteinExistence type="predicted"/>
<protein>
    <submittedName>
        <fullName evidence="1">Uncharacterized protein</fullName>
    </submittedName>
</protein>
<gene>
    <name evidence="1" type="ORF">JKL49_21465</name>
</gene>
<evidence type="ECO:0000313" key="1">
    <source>
        <dbReference type="EMBL" id="QQZ49511.1"/>
    </source>
</evidence>
<dbReference type="EMBL" id="CP068570">
    <property type="protein sequence ID" value="QQZ49511.1"/>
    <property type="molecule type" value="Genomic_DNA"/>
</dbReference>
<accession>A0A974P1G6</accession>
<dbReference type="AlphaFoldDB" id="A0A974P1G6"/>
<organism evidence="1">
    <name type="scientific">Phenylobacterium glaciei</name>
    <dbReference type="NCBI Taxonomy" id="2803784"/>
    <lineage>
        <taxon>Bacteria</taxon>
        <taxon>Pseudomonadati</taxon>
        <taxon>Pseudomonadota</taxon>
        <taxon>Alphaproteobacteria</taxon>
        <taxon>Caulobacterales</taxon>
        <taxon>Caulobacteraceae</taxon>
        <taxon>Phenylobacterium</taxon>
    </lineage>
</organism>